<keyword evidence="2" id="KW-1185">Reference proteome</keyword>
<gene>
    <name evidence="1" type="ORF">TIFTF001_019260</name>
</gene>
<reference evidence="1" key="1">
    <citation type="submission" date="2023-07" db="EMBL/GenBank/DDBJ databases">
        <title>draft genome sequence of fig (Ficus carica).</title>
        <authorList>
            <person name="Takahashi T."/>
            <person name="Nishimura K."/>
        </authorList>
    </citation>
    <scope>NUCLEOTIDE SEQUENCE</scope>
</reference>
<dbReference type="InterPro" id="IPR008551">
    <property type="entry name" value="TANGO2"/>
</dbReference>
<dbReference type="Pfam" id="PF05742">
    <property type="entry name" value="TANGO2"/>
    <property type="match status" value="1"/>
</dbReference>
<dbReference type="PANTHER" id="PTHR17985:SF16">
    <property type="entry name" value="TRANSPORT_GOLGI ORGANIZATION-LIKE PROTEIN (DUF833)"/>
    <property type="match status" value="1"/>
</dbReference>
<evidence type="ECO:0000313" key="2">
    <source>
        <dbReference type="Proteomes" id="UP001187192"/>
    </source>
</evidence>
<name>A0AA88AD39_FICCA</name>
<protein>
    <submittedName>
        <fullName evidence="1">Uncharacterized protein</fullName>
    </submittedName>
</protein>
<comment type="caution">
    <text evidence="1">The sequence shown here is derived from an EMBL/GenBank/DDBJ whole genome shotgun (WGS) entry which is preliminary data.</text>
</comment>
<proteinExistence type="predicted"/>
<evidence type="ECO:0000313" key="1">
    <source>
        <dbReference type="EMBL" id="GMN50105.1"/>
    </source>
</evidence>
<dbReference type="Proteomes" id="UP001187192">
    <property type="component" value="Unassembled WGS sequence"/>
</dbReference>
<dbReference type="EMBL" id="BTGU01000033">
    <property type="protein sequence ID" value="GMN50105.1"/>
    <property type="molecule type" value="Genomic_DNA"/>
</dbReference>
<dbReference type="AlphaFoldDB" id="A0AA88AD39"/>
<organism evidence="1 2">
    <name type="scientific">Ficus carica</name>
    <name type="common">Common fig</name>
    <dbReference type="NCBI Taxonomy" id="3494"/>
    <lineage>
        <taxon>Eukaryota</taxon>
        <taxon>Viridiplantae</taxon>
        <taxon>Streptophyta</taxon>
        <taxon>Embryophyta</taxon>
        <taxon>Tracheophyta</taxon>
        <taxon>Spermatophyta</taxon>
        <taxon>Magnoliopsida</taxon>
        <taxon>eudicotyledons</taxon>
        <taxon>Gunneridae</taxon>
        <taxon>Pentapetalae</taxon>
        <taxon>rosids</taxon>
        <taxon>fabids</taxon>
        <taxon>Rosales</taxon>
        <taxon>Moraceae</taxon>
        <taxon>Ficeae</taxon>
        <taxon>Ficus</taxon>
    </lineage>
</organism>
<sequence>MPNRTHLYVGPNPTSAWWDPHPTHQATCSNQTLRHDIKNTNSQTLVGCLQGQKDEYHSRPTESLRWWEGGEILGGRDGLAGGTWLACGRDGRLAFVTNFREVSSLPLAKSRGDLPVRFLKSKKKPMEFAVEIVKEADQFNGFNLILADICSKTMVYVTNRPKGDQAFVTKVLPGIHVLTNANLDTPWPKLGISSSSAMPYSILDLAKRLGDGFKEILDKCGTDGELADKEMIEKLMTNSIRDDMSLLPRVYPQEREHFLSSIFVDADTPLGRYGTRSTSALSAKTNGELSFCEKYLDLESGQWKEHTISYEIERAEESNDT</sequence>
<dbReference type="PANTHER" id="PTHR17985">
    <property type="entry name" value="SER/THR-RICH PROTEIN T10 IN DGCR REGION"/>
    <property type="match status" value="1"/>
</dbReference>
<accession>A0AA88AD39</accession>